<dbReference type="Proteomes" id="UP000199518">
    <property type="component" value="Unassembled WGS sequence"/>
</dbReference>
<reference evidence="2" key="1">
    <citation type="submission" date="2016-10" db="EMBL/GenBank/DDBJ databases">
        <authorList>
            <person name="Varghese N."/>
            <person name="Submissions S."/>
        </authorList>
    </citation>
    <scope>NUCLEOTIDE SEQUENCE [LARGE SCALE GENOMIC DNA]</scope>
    <source>
        <strain evidence="2">DSM 26348</strain>
    </source>
</reference>
<dbReference type="RefSeq" id="WP_092051737.1">
    <property type="nucleotide sequence ID" value="NZ_FOQD01000012.1"/>
</dbReference>
<name>A0A1I3KQL3_9PLAN</name>
<organism evidence="1 2">
    <name type="scientific">Planctomicrobium piriforme</name>
    <dbReference type="NCBI Taxonomy" id="1576369"/>
    <lineage>
        <taxon>Bacteria</taxon>
        <taxon>Pseudomonadati</taxon>
        <taxon>Planctomycetota</taxon>
        <taxon>Planctomycetia</taxon>
        <taxon>Planctomycetales</taxon>
        <taxon>Planctomycetaceae</taxon>
        <taxon>Planctomicrobium</taxon>
    </lineage>
</organism>
<gene>
    <name evidence="1" type="ORF">SAMN05421753_11211</name>
</gene>
<keyword evidence="2" id="KW-1185">Reference proteome</keyword>
<evidence type="ECO:0000313" key="1">
    <source>
        <dbReference type="EMBL" id="SFI74717.1"/>
    </source>
</evidence>
<protein>
    <recommendedName>
        <fullName evidence="3">Carboxypeptidase regulatory-like domain-containing protein</fullName>
    </recommendedName>
</protein>
<dbReference type="PROSITE" id="PS51257">
    <property type="entry name" value="PROKAR_LIPOPROTEIN"/>
    <property type="match status" value="1"/>
</dbReference>
<evidence type="ECO:0008006" key="3">
    <source>
        <dbReference type="Google" id="ProtNLM"/>
    </source>
</evidence>
<dbReference type="EMBL" id="FOQD01000012">
    <property type="protein sequence ID" value="SFI74717.1"/>
    <property type="molecule type" value="Genomic_DNA"/>
</dbReference>
<sequence>MPTTIQKNLCLFGCATALWLSGCGQKSNQPAVAKVTGRVTLSGQPVAGLTVIYNAQGGRPSYGETDRDGFYRMQYTHDEQGVKVGEAGITFDPFSFEGTPPTPMNRNQGNALVKARPKIPEKYFRVFQTVQVEPGSNEFDIEIAP</sequence>
<dbReference type="AlphaFoldDB" id="A0A1I3KQL3"/>
<evidence type="ECO:0000313" key="2">
    <source>
        <dbReference type="Proteomes" id="UP000199518"/>
    </source>
</evidence>
<accession>A0A1I3KQL3</accession>
<proteinExistence type="predicted"/>
<dbReference type="OrthoDB" id="289014at2"/>